<feature type="non-terminal residue" evidence="2">
    <location>
        <position position="431"/>
    </location>
</feature>
<keyword evidence="3" id="KW-1185">Reference proteome</keyword>
<feature type="region of interest" description="Disordered" evidence="1">
    <location>
        <begin position="216"/>
        <end position="253"/>
    </location>
</feature>
<dbReference type="Proteomes" id="UP000553632">
    <property type="component" value="Unassembled WGS sequence"/>
</dbReference>
<feature type="compositionally biased region" description="Basic residues" evidence="1">
    <location>
        <begin position="218"/>
        <end position="230"/>
    </location>
</feature>
<dbReference type="AlphaFoldDB" id="A0A7J6RVI0"/>
<evidence type="ECO:0000256" key="1">
    <source>
        <dbReference type="SAM" id="MobiDB-lite"/>
    </source>
</evidence>
<dbReference type="EMBL" id="JABANO010022936">
    <property type="protein sequence ID" value="KAF4724336.1"/>
    <property type="molecule type" value="Genomic_DNA"/>
</dbReference>
<accession>A0A7J6RVI0</accession>
<sequence length="431" mass="47179">SKPLCMSSVTANSDMNLSKQELEHLIKEGAYAAFEDHSSREEEFRSVSLDDIMSSDRIKTVTYGGVRGPSVEVLQGILRIRRLQRCYYCCDCAEEIATSPDSLESGEEETAEGGVVDGKLSDIDFWRKLVHDEALLTTDPDAKEEKSEPSVNDVGDKIRGQLPALWLIFDEVIWSSDKEDRIDQEYEPQESLSDNGDSDVDVEDLIEEEVLDKEMKTSRMKKRGRGRRGKSIATSGLSGDPATVKEGVGRGGHKRVARVDISAATPSLQRAVAAAAAAQKAKASASASSCSYPSIPRRTATTGIPPQQQQHQQQQLPTTGVNSATYPYIPSPPQYPYAAVQYRGMPMPPHGLVNHNMPNSRLLFPPPPPMYQCAPNYGMIYGMYVASRTAAAAAAAATTTGERNLQHSSRPPVYPDELLTSVDLSKIERLD</sequence>
<evidence type="ECO:0000313" key="3">
    <source>
        <dbReference type="Proteomes" id="UP000553632"/>
    </source>
</evidence>
<comment type="caution">
    <text evidence="2">The sequence shown here is derived from an EMBL/GenBank/DDBJ whole genome shotgun (WGS) entry which is preliminary data.</text>
</comment>
<feature type="region of interest" description="Disordered" evidence="1">
    <location>
        <begin position="283"/>
        <end position="324"/>
    </location>
</feature>
<protein>
    <submittedName>
        <fullName evidence="2">Choline dehydrogenase 7</fullName>
    </submittedName>
</protein>
<evidence type="ECO:0000313" key="2">
    <source>
        <dbReference type="EMBL" id="KAF4724336.1"/>
    </source>
</evidence>
<gene>
    <name evidence="2" type="primary">CHD7_6</name>
    <name evidence="2" type="ORF">FOZ63_004350</name>
</gene>
<reference evidence="2 3" key="1">
    <citation type="submission" date="2020-04" db="EMBL/GenBank/DDBJ databases">
        <title>Perkinsus olseni comparative genomics.</title>
        <authorList>
            <person name="Bogema D.R."/>
        </authorList>
    </citation>
    <scope>NUCLEOTIDE SEQUENCE [LARGE SCALE GENOMIC DNA]</scope>
    <source>
        <strain evidence="2 3">ATCC PRA-207</strain>
    </source>
</reference>
<proteinExistence type="predicted"/>
<organism evidence="2 3">
    <name type="scientific">Perkinsus olseni</name>
    <name type="common">Perkinsus atlanticus</name>
    <dbReference type="NCBI Taxonomy" id="32597"/>
    <lineage>
        <taxon>Eukaryota</taxon>
        <taxon>Sar</taxon>
        <taxon>Alveolata</taxon>
        <taxon>Perkinsozoa</taxon>
        <taxon>Perkinsea</taxon>
        <taxon>Perkinsida</taxon>
        <taxon>Perkinsidae</taxon>
        <taxon>Perkinsus</taxon>
    </lineage>
</organism>
<name>A0A7J6RVI0_PEROL</name>